<dbReference type="InterPro" id="IPR028996">
    <property type="entry name" value="GM2-AP"/>
</dbReference>
<dbReference type="PANTHER" id="PTHR17357">
    <property type="entry name" value="GM2 GANGLIOSIDE ACTIVATOR PROTEIN"/>
    <property type="match status" value="1"/>
</dbReference>
<evidence type="ECO:0000313" key="3">
    <source>
        <dbReference type="EMBL" id="KAJ8320362.1"/>
    </source>
</evidence>
<feature type="chain" id="PRO_5045632271" description="MD-2-related lipid-recognition domain-containing protein" evidence="2">
    <location>
        <begin position="25"/>
        <end position="121"/>
    </location>
</feature>
<reference evidence="3 4" key="1">
    <citation type="submission" date="2022-12" db="EMBL/GenBank/DDBJ databases">
        <title>Chromosome-level genome of Tegillarca granosa.</title>
        <authorList>
            <person name="Kim J."/>
        </authorList>
    </citation>
    <scope>NUCLEOTIDE SEQUENCE [LARGE SCALE GENOMIC DNA]</scope>
    <source>
        <strain evidence="3">Teg-2019</strain>
        <tissue evidence="3">Adductor muscle</tissue>
    </source>
</reference>
<organism evidence="3 4">
    <name type="scientific">Tegillarca granosa</name>
    <name type="common">Malaysian cockle</name>
    <name type="synonym">Anadara granosa</name>
    <dbReference type="NCBI Taxonomy" id="220873"/>
    <lineage>
        <taxon>Eukaryota</taxon>
        <taxon>Metazoa</taxon>
        <taxon>Spiralia</taxon>
        <taxon>Lophotrochozoa</taxon>
        <taxon>Mollusca</taxon>
        <taxon>Bivalvia</taxon>
        <taxon>Autobranchia</taxon>
        <taxon>Pteriomorphia</taxon>
        <taxon>Arcoida</taxon>
        <taxon>Arcoidea</taxon>
        <taxon>Arcidae</taxon>
        <taxon>Tegillarca</taxon>
    </lineage>
</organism>
<comment type="caution">
    <text evidence="3">The sequence shown here is derived from an EMBL/GenBank/DDBJ whole genome shotgun (WGS) entry which is preliminary data.</text>
</comment>
<evidence type="ECO:0000313" key="4">
    <source>
        <dbReference type="Proteomes" id="UP001217089"/>
    </source>
</evidence>
<keyword evidence="4" id="KW-1185">Reference proteome</keyword>
<proteinExistence type="predicted"/>
<evidence type="ECO:0000256" key="2">
    <source>
        <dbReference type="SAM" id="SignalP"/>
    </source>
</evidence>
<keyword evidence="1 2" id="KW-0732">Signal</keyword>
<dbReference type="InterPro" id="IPR036846">
    <property type="entry name" value="GM2-AP_sf"/>
</dbReference>
<dbReference type="SUPFAM" id="SSF63707">
    <property type="entry name" value="Ganglioside M2 (gm2) activator"/>
    <property type="match status" value="1"/>
</dbReference>
<evidence type="ECO:0000256" key="1">
    <source>
        <dbReference type="ARBA" id="ARBA00022729"/>
    </source>
</evidence>
<dbReference type="PANTHER" id="PTHR17357:SF0">
    <property type="entry name" value="GANGLIOSIDE GM2 ACTIVATOR"/>
    <property type="match status" value="1"/>
</dbReference>
<feature type="signal peptide" evidence="2">
    <location>
        <begin position="1"/>
        <end position="24"/>
    </location>
</feature>
<gene>
    <name evidence="3" type="ORF">KUTeg_001949</name>
</gene>
<dbReference type="EMBL" id="JARBDR010000141">
    <property type="protein sequence ID" value="KAJ8320362.1"/>
    <property type="molecule type" value="Genomic_DNA"/>
</dbReference>
<evidence type="ECO:0008006" key="5">
    <source>
        <dbReference type="Google" id="ProtNLM"/>
    </source>
</evidence>
<name>A0ABQ9FSX8_TEGGR</name>
<accession>A0ABQ9FSX8</accession>
<dbReference type="Gene3D" id="2.70.220.10">
    <property type="entry name" value="Ganglioside GM2 activator"/>
    <property type="match status" value="1"/>
</dbReference>
<protein>
    <recommendedName>
        <fullName evidence="5">MD-2-related lipid-recognition domain-containing protein</fullName>
    </recommendedName>
</protein>
<sequence length="121" mass="13846">MYSLLKFSMIRFSVLILFPCLVSGANLQWSDCTNNRNSPFSIHNINVQPQPIIMPGDVHLSIDARLSRSVGNSTFDVRIWMKTIFGEFRIPCVFSHFGSCVFPELCNLVNEMVSENWLRCV</sequence>
<dbReference type="Proteomes" id="UP001217089">
    <property type="component" value="Unassembled WGS sequence"/>
</dbReference>